<proteinExistence type="predicted"/>
<organism evidence="1 2">
    <name type="scientific">Natronospira elongata</name>
    <dbReference type="NCBI Taxonomy" id="3110268"/>
    <lineage>
        <taxon>Bacteria</taxon>
        <taxon>Pseudomonadati</taxon>
        <taxon>Pseudomonadota</taxon>
        <taxon>Gammaproteobacteria</taxon>
        <taxon>Natronospirales</taxon>
        <taxon>Natronospiraceae</taxon>
        <taxon>Natronospira</taxon>
    </lineage>
</organism>
<dbReference type="AlphaFoldDB" id="A0AAP6MNC3"/>
<comment type="caution">
    <text evidence="1">The sequence shown here is derived from an EMBL/GenBank/DDBJ whole genome shotgun (WGS) entry which is preliminary data.</text>
</comment>
<dbReference type="Proteomes" id="UP001302316">
    <property type="component" value="Unassembled WGS sequence"/>
</dbReference>
<dbReference type="RefSeq" id="WP_346052647.1">
    <property type="nucleotide sequence ID" value="NZ_JAYGII010000032.1"/>
</dbReference>
<accession>A0AAP6MNC3</accession>
<evidence type="ECO:0000313" key="1">
    <source>
        <dbReference type="EMBL" id="MEA5446426.1"/>
    </source>
</evidence>
<evidence type="ECO:0000313" key="2">
    <source>
        <dbReference type="Proteomes" id="UP001302316"/>
    </source>
</evidence>
<keyword evidence="2" id="KW-1185">Reference proteome</keyword>
<reference evidence="1 2" key="1">
    <citation type="submission" date="2023-12" db="EMBL/GenBank/DDBJ databases">
        <title>Whole-genome sequencing of halo(alkali)philic microorganisms from hypersaline lakes.</title>
        <authorList>
            <person name="Sorokin D.Y."/>
            <person name="Merkel A.Y."/>
            <person name="Messina E."/>
            <person name="Yakimov M."/>
        </authorList>
    </citation>
    <scope>NUCLEOTIDE SEQUENCE [LARGE SCALE GENOMIC DNA]</scope>
    <source>
        <strain evidence="1 2">AB-CW1</strain>
    </source>
</reference>
<name>A0AAP6MNC3_9GAMM</name>
<gene>
    <name evidence="1" type="ORF">VCB98_11405</name>
</gene>
<protein>
    <submittedName>
        <fullName evidence="1">Uncharacterized protein</fullName>
    </submittedName>
</protein>
<sequence>MTTIDCPEDLHSLIGRFLADNSRYLELSKNGPRFQLRALIHNQWKVVSIESDEANRIWQWATGRITTRINSIGQQTPSKLPAVMNIVTRFGKEKSRNQDISRLRLRWRARPMEREQNSGTLTMQITELAA</sequence>
<dbReference type="EMBL" id="JAYGII010000032">
    <property type="protein sequence ID" value="MEA5446426.1"/>
    <property type="molecule type" value="Genomic_DNA"/>
</dbReference>